<feature type="region of interest" description="Disordered" evidence="1">
    <location>
        <begin position="102"/>
        <end position="144"/>
    </location>
</feature>
<sequence length="144" mass="15288">MKLLRSEFEAAAVSVPITPADDIGPANDSGADQPPYVSVSNKNESVISGGDTNATGMAADGSGAVQVMLGTCLIECNGGHRETVGVAQTVAYELAQETSRVLRETSTEGDLRVFEPTGPQEVRKTEREPPEHAEQLFATYEYEA</sequence>
<reference evidence="2 3" key="1">
    <citation type="journal article" date="2019" name="Int. J. Syst. Evol. Microbiol.">
        <title>The Global Catalogue of Microorganisms (GCM) 10K type strain sequencing project: providing services to taxonomists for standard genome sequencing and annotation.</title>
        <authorList>
            <consortium name="The Broad Institute Genomics Platform"/>
            <consortium name="The Broad Institute Genome Sequencing Center for Infectious Disease"/>
            <person name="Wu L."/>
            <person name="Ma J."/>
        </authorList>
    </citation>
    <scope>NUCLEOTIDE SEQUENCE [LARGE SCALE GENOMIC DNA]</scope>
    <source>
        <strain evidence="2 3">DSM 29988</strain>
    </source>
</reference>
<protein>
    <submittedName>
        <fullName evidence="2">Uncharacterized protein</fullName>
    </submittedName>
</protein>
<gene>
    <name evidence="2" type="ORF">ACFQJC_05000</name>
</gene>
<dbReference type="AlphaFoldDB" id="A0ABD5ZCC4"/>
<comment type="caution">
    <text evidence="2">The sequence shown here is derived from an EMBL/GenBank/DDBJ whole genome shotgun (WGS) entry which is preliminary data.</text>
</comment>
<evidence type="ECO:0000313" key="3">
    <source>
        <dbReference type="Proteomes" id="UP001596481"/>
    </source>
</evidence>
<dbReference type="EMBL" id="JBHTAA010000001">
    <property type="protein sequence ID" value="MFC7202863.1"/>
    <property type="molecule type" value="Genomic_DNA"/>
</dbReference>
<feature type="compositionally biased region" description="Basic and acidic residues" evidence="1">
    <location>
        <begin position="102"/>
        <end position="113"/>
    </location>
</feature>
<organism evidence="2 3">
    <name type="scientific">Haloferax namakaokahaiae</name>
    <dbReference type="NCBI Taxonomy" id="1748331"/>
    <lineage>
        <taxon>Archaea</taxon>
        <taxon>Methanobacteriati</taxon>
        <taxon>Methanobacteriota</taxon>
        <taxon>Stenosarchaea group</taxon>
        <taxon>Halobacteria</taxon>
        <taxon>Halobacteriales</taxon>
        <taxon>Haloferacaceae</taxon>
        <taxon>Haloferax</taxon>
    </lineage>
</organism>
<feature type="compositionally biased region" description="Basic and acidic residues" evidence="1">
    <location>
        <begin position="121"/>
        <end position="134"/>
    </location>
</feature>
<evidence type="ECO:0000256" key="1">
    <source>
        <dbReference type="SAM" id="MobiDB-lite"/>
    </source>
</evidence>
<keyword evidence="3" id="KW-1185">Reference proteome</keyword>
<dbReference type="Proteomes" id="UP001596481">
    <property type="component" value="Unassembled WGS sequence"/>
</dbReference>
<name>A0ABD5ZCC4_9EURY</name>
<proteinExistence type="predicted"/>
<evidence type="ECO:0000313" key="2">
    <source>
        <dbReference type="EMBL" id="MFC7202863.1"/>
    </source>
</evidence>
<accession>A0ABD5ZCC4</accession>